<dbReference type="Pfam" id="PF03479">
    <property type="entry name" value="PCC"/>
    <property type="match status" value="1"/>
</dbReference>
<dbReference type="CDD" id="cd11378">
    <property type="entry name" value="DUF296"/>
    <property type="match status" value="1"/>
</dbReference>
<dbReference type="AlphaFoldDB" id="A0A0P8AEE4"/>
<dbReference type="PANTHER" id="PTHR34988">
    <property type="entry name" value="PROTEIN, PUTATIVE-RELATED"/>
    <property type="match status" value="1"/>
</dbReference>
<accession>A0A0P8AEE4</accession>
<dbReference type="Gene3D" id="3.30.1330.80">
    <property type="entry name" value="Hypothetical protein, similar to alpha- acetolactate decarboxylase, domain 2"/>
    <property type="match status" value="1"/>
</dbReference>
<dbReference type="EMBL" id="LKCM01000008">
    <property type="protein sequence ID" value="KPQ45359.1"/>
    <property type="molecule type" value="Genomic_DNA"/>
</dbReference>
<dbReference type="InterPro" id="IPR005175">
    <property type="entry name" value="PPC_dom"/>
</dbReference>
<dbReference type="PANTHER" id="PTHR34988:SF1">
    <property type="entry name" value="DNA-BINDING PROTEIN"/>
    <property type="match status" value="1"/>
</dbReference>
<evidence type="ECO:0000313" key="2">
    <source>
        <dbReference type="EMBL" id="KPQ45359.1"/>
    </source>
</evidence>
<evidence type="ECO:0000313" key="3">
    <source>
        <dbReference type="Proteomes" id="UP000050360"/>
    </source>
</evidence>
<dbReference type="Proteomes" id="UP000050360">
    <property type="component" value="Unassembled WGS sequence"/>
</dbReference>
<dbReference type="SUPFAM" id="SSF117856">
    <property type="entry name" value="AF0104/ALDC/Ptd012-like"/>
    <property type="match status" value="1"/>
</dbReference>
<proteinExistence type="predicted"/>
<evidence type="ECO:0000259" key="1">
    <source>
        <dbReference type="PROSITE" id="PS51742"/>
    </source>
</evidence>
<reference evidence="2 3" key="1">
    <citation type="submission" date="2015-09" db="EMBL/GenBank/DDBJ databases">
        <title>A metagenomics-based metabolic model of nitrate-dependent anaerobic oxidation of methane by Methanoperedens-like archaea.</title>
        <authorList>
            <person name="Arshad A."/>
            <person name="Speth D.R."/>
            <person name="De Graaf R.M."/>
            <person name="Op Den Camp H.J."/>
            <person name="Jetten M.S."/>
            <person name="Welte C.U."/>
        </authorList>
    </citation>
    <scope>NUCLEOTIDE SEQUENCE [LARGE SCALE GENOMIC DNA]</scope>
</reference>
<name>A0A0P8AEE4_9EURY</name>
<protein>
    <recommendedName>
        <fullName evidence="1">PPC domain-containing protein</fullName>
    </recommendedName>
</protein>
<organism evidence="2 3">
    <name type="scientific">Candidatus Methanoperedens nitratireducens</name>
    <dbReference type="NCBI Taxonomy" id="1392998"/>
    <lineage>
        <taxon>Archaea</taxon>
        <taxon>Methanobacteriati</taxon>
        <taxon>Methanobacteriota</taxon>
        <taxon>Stenosarchaea group</taxon>
        <taxon>Methanomicrobia</taxon>
        <taxon>Methanosarcinales</taxon>
        <taxon>ANME-2 cluster</taxon>
        <taxon>Candidatus Methanoperedentaceae</taxon>
        <taxon>Candidatus Methanoperedens</taxon>
    </lineage>
</organism>
<comment type="caution">
    <text evidence="2">The sequence shown here is derived from an EMBL/GenBank/DDBJ whole genome shotgun (WGS) entry which is preliminary data.</text>
</comment>
<dbReference type="PROSITE" id="PS51742">
    <property type="entry name" value="PPC"/>
    <property type="match status" value="1"/>
</dbReference>
<sequence>MDYRKGSIGRIFAVRIDHGEDVLAELSGLAVKEEIRSAFFIMLGAMGSADLVTGPKDKVVPPTTVWSKFDDAREILGAGDIFWENAAPKIHLHGAAGNSMGITMGCIRKAAQAFMVLEVFIVEMDIAARRVFNEKIGFSPMTFE</sequence>
<feature type="domain" description="PPC" evidence="1">
    <location>
        <begin position="6"/>
        <end position="144"/>
    </location>
</feature>
<gene>
    <name evidence="2" type="ORF">MPEBLZ_00033</name>
</gene>